<dbReference type="AlphaFoldDB" id="D3SWV2"/>
<reference evidence="3" key="1">
    <citation type="submission" date="2010-02" db="EMBL/GenBank/DDBJ databases">
        <title>Complete sequence of chromosome of Natrialba magadii ATCC 43099.</title>
        <authorList>
            <consortium name="US DOE Joint Genome Institute"/>
            <person name="Lucas S."/>
            <person name="Copeland A."/>
            <person name="Lapidus A."/>
            <person name="Cheng J.-F."/>
            <person name="Bruce D."/>
            <person name="Goodwin L."/>
            <person name="Pitluck S."/>
            <person name="Davenport K."/>
            <person name="Saunders E."/>
            <person name="Detter J.C."/>
            <person name="Han C."/>
            <person name="Tapia R."/>
            <person name="Land M."/>
            <person name="Hauser L."/>
            <person name="Kyrpides N."/>
            <person name="Mikhailova N."/>
            <person name="De Castro R.E."/>
            <person name="Maupin-Furlow J.A."/>
            <person name="Woyke T."/>
        </authorList>
    </citation>
    <scope>NUCLEOTIDE SEQUENCE [LARGE SCALE GENOMIC DNA]</scope>
    <source>
        <strain evidence="3">ATCC 43099 / DSM 3394 / CCM 3739 / CIP 104546 / IAM 13178 / JCM 8861 / NBRC 102185 / NCIMB 2190 / MS3</strain>
    </source>
</reference>
<gene>
    <name evidence="2" type="ordered locus">Nmag_2269</name>
</gene>
<reference evidence="2 3" key="2">
    <citation type="journal article" date="2012" name="BMC Genomics">
        <title>A comparative genomics perspective on the genetic content of the alkaliphilic haloarchaeon Natrialba magadii ATCC 43099T.</title>
        <authorList>
            <person name="Siddaramappa S."/>
            <person name="Challacombe J.F."/>
            <person name="Decastro R.E."/>
            <person name="Pfeiffer F."/>
            <person name="Sastre D.E."/>
            <person name="Gimenez M.I."/>
            <person name="Paggi R.A."/>
            <person name="Detter J.C."/>
            <person name="Davenport K.W."/>
            <person name="Goodwin L.A."/>
            <person name="Kyrpides N."/>
            <person name="Tapia R."/>
            <person name="Pitluck S."/>
            <person name="Lucas S."/>
            <person name="Woyke T."/>
            <person name="Maupin-Furlow J.A."/>
        </authorList>
    </citation>
    <scope>NUCLEOTIDE SEQUENCE [LARGE SCALE GENOMIC DNA]</scope>
    <source>
        <strain evidence="3">ATCC 43099 / DSM 3394 / CCM 3739 / CIP 104546 / IAM 13178 / JCM 8861 / NBRC 102185 / NCIMB 2190 / MS3</strain>
    </source>
</reference>
<keyword evidence="1" id="KW-0472">Membrane</keyword>
<dbReference type="PaxDb" id="547559-Nmag_2269"/>
<feature type="transmembrane region" description="Helical" evidence="1">
    <location>
        <begin position="6"/>
        <end position="22"/>
    </location>
</feature>
<organism evidence="2 3">
    <name type="scientific">Natrialba magadii (strain ATCC 43099 / DSM 3394 / CCM 3739 / CIP 104546 / IAM 13178 / JCM 8861 / NBRC 102185 / NCIMB 2190 / MS3)</name>
    <name type="common">Natronobacterium magadii</name>
    <dbReference type="NCBI Taxonomy" id="547559"/>
    <lineage>
        <taxon>Archaea</taxon>
        <taxon>Methanobacteriati</taxon>
        <taxon>Methanobacteriota</taxon>
        <taxon>Stenosarchaea group</taxon>
        <taxon>Halobacteria</taxon>
        <taxon>Halobacteriales</taxon>
        <taxon>Natrialbaceae</taxon>
        <taxon>Natrialba</taxon>
    </lineage>
</organism>
<accession>D3SWV2</accession>
<keyword evidence="1" id="KW-0812">Transmembrane</keyword>
<evidence type="ECO:0000313" key="3">
    <source>
        <dbReference type="Proteomes" id="UP000001879"/>
    </source>
</evidence>
<dbReference type="EMBL" id="CP001932">
    <property type="protein sequence ID" value="ADD05834.1"/>
    <property type="molecule type" value="Genomic_DNA"/>
</dbReference>
<evidence type="ECO:0000256" key="1">
    <source>
        <dbReference type="SAM" id="Phobius"/>
    </source>
</evidence>
<proteinExistence type="predicted"/>
<name>D3SWV2_NATMM</name>
<keyword evidence="1" id="KW-1133">Transmembrane helix</keyword>
<dbReference type="Proteomes" id="UP000001879">
    <property type="component" value="Chromosome"/>
</dbReference>
<protein>
    <submittedName>
        <fullName evidence="2">Uncharacterized protein</fullName>
    </submittedName>
</protein>
<sequence length="32" mass="4009">MSYIFYKFLYWNITIIFIPLIMEKQLIKSMYG</sequence>
<evidence type="ECO:0000313" key="2">
    <source>
        <dbReference type="EMBL" id="ADD05834.1"/>
    </source>
</evidence>
<dbReference type="KEGG" id="nmg:Nmag_2269"/>
<keyword evidence="3" id="KW-1185">Reference proteome</keyword>
<dbReference type="HOGENOM" id="CLU_3387496_0_0_2"/>